<evidence type="ECO:0000256" key="1">
    <source>
        <dbReference type="SAM" id="SignalP"/>
    </source>
</evidence>
<dbReference type="AlphaFoldDB" id="A0A9W4GJG6"/>
<feature type="chain" id="PRO_5040783771" evidence="1">
    <location>
        <begin position="23"/>
        <end position="116"/>
    </location>
</feature>
<comment type="caution">
    <text evidence="2">The sequence shown here is derived from an EMBL/GenBank/DDBJ whole genome shotgun (WGS) entry which is preliminary data.</text>
</comment>
<accession>A0A9W4GJG6</accession>
<evidence type="ECO:0000313" key="2">
    <source>
        <dbReference type="EMBL" id="CAD6505895.1"/>
    </source>
</evidence>
<organism evidence="2 3">
    <name type="scientific">Blumeria graminis f. sp. triticale</name>
    <dbReference type="NCBI Taxonomy" id="1689686"/>
    <lineage>
        <taxon>Eukaryota</taxon>
        <taxon>Fungi</taxon>
        <taxon>Dikarya</taxon>
        <taxon>Ascomycota</taxon>
        <taxon>Pezizomycotina</taxon>
        <taxon>Leotiomycetes</taxon>
        <taxon>Erysiphales</taxon>
        <taxon>Erysiphaceae</taxon>
        <taxon>Blumeria</taxon>
    </lineage>
</organism>
<protein>
    <submittedName>
        <fullName evidence="2">BgTH12-06827</fullName>
    </submittedName>
</protein>
<reference evidence="2" key="1">
    <citation type="submission" date="2020-10" db="EMBL/GenBank/DDBJ databases">
        <authorList>
            <person name="Muller C M."/>
        </authorList>
    </citation>
    <scope>NUCLEOTIDE SEQUENCE</scope>
    <source>
        <strain evidence="2">THUN-12</strain>
    </source>
</reference>
<dbReference type="EMBL" id="CAJHIT010000010">
    <property type="protein sequence ID" value="CAD6505895.1"/>
    <property type="molecule type" value="Genomic_DNA"/>
</dbReference>
<gene>
    <name evidence="2" type="ORF">BGTH12_LOCUS7253</name>
</gene>
<name>A0A9W4GJG6_BLUGR</name>
<feature type="signal peptide" evidence="1">
    <location>
        <begin position="1"/>
        <end position="22"/>
    </location>
</feature>
<keyword evidence="1" id="KW-0732">Signal</keyword>
<sequence>MKLFKIFSTTLAISMFETNVAAAGFNCKGVIFTSDHIVGVMNLVFVLQLGSIDGYPKPYMPSPGAKGCAGCLEFPLSDTLKIWRGGPVKYRAVFGPLRDTVNVFSDIDGGQECVSA</sequence>
<evidence type="ECO:0000313" key="3">
    <source>
        <dbReference type="Proteomes" id="UP000683417"/>
    </source>
</evidence>
<proteinExistence type="predicted"/>
<dbReference type="Proteomes" id="UP000683417">
    <property type="component" value="Unassembled WGS sequence"/>
</dbReference>